<dbReference type="Proteomes" id="UP000310353">
    <property type="component" value="Unassembled WGS sequence"/>
</dbReference>
<evidence type="ECO:0000313" key="4">
    <source>
        <dbReference type="Proteomes" id="UP000310353"/>
    </source>
</evidence>
<evidence type="ECO:0000256" key="1">
    <source>
        <dbReference type="SAM" id="Coils"/>
    </source>
</evidence>
<dbReference type="AlphaFoldDB" id="A0A4V6DWC1"/>
<dbReference type="OrthoDB" id="5372846at2"/>
<evidence type="ECO:0000313" key="3">
    <source>
        <dbReference type="EMBL" id="TKX31622.1"/>
    </source>
</evidence>
<keyword evidence="1" id="KW-0175">Coiled coil</keyword>
<gene>
    <name evidence="3" type="ORF">CQA76_05745</name>
</gene>
<organism evidence="3 4">
    <name type="scientific">Campylobacter aviculae</name>
    <dbReference type="NCBI Taxonomy" id="2510190"/>
    <lineage>
        <taxon>Bacteria</taxon>
        <taxon>Pseudomonadati</taxon>
        <taxon>Campylobacterota</taxon>
        <taxon>Epsilonproteobacteria</taxon>
        <taxon>Campylobacterales</taxon>
        <taxon>Campylobacteraceae</taxon>
        <taxon>Campylobacter</taxon>
    </lineage>
</organism>
<keyword evidence="2" id="KW-0812">Transmembrane</keyword>
<sequence length="172" mass="20104">MKDKSLEELDILKIIIFALSFITVCTALILFLLLPILKDYKNINLKENSQIAIFNSVKTDLESSEDKISKLKRQNNKILKQFDQDLNPKQLKVFLLKYFQNIKIQEINTNKKDKYLTHKLNIQGIMNNPRRFYDCIDALQDYDNLIKISYPITLKAIPKGIAINFSVEIYSD</sequence>
<name>A0A4V6DWC1_9BACT</name>
<reference evidence="3 4" key="1">
    <citation type="submission" date="2018-05" db="EMBL/GenBank/DDBJ databases">
        <title>Novel Campyloabacter and Helicobacter Species and Strains.</title>
        <authorList>
            <person name="Mannion A.J."/>
            <person name="Shen Z."/>
            <person name="Fox J.G."/>
        </authorList>
    </citation>
    <scope>NUCLEOTIDE SEQUENCE [LARGE SCALE GENOMIC DNA]</scope>
    <source>
        <strain evidence="4">MIT17-670</strain>
    </source>
</reference>
<dbReference type="RefSeq" id="WP_137622477.1">
    <property type="nucleotide sequence ID" value="NZ_NXMA01000009.1"/>
</dbReference>
<feature type="transmembrane region" description="Helical" evidence="2">
    <location>
        <begin position="12"/>
        <end position="37"/>
    </location>
</feature>
<evidence type="ECO:0000256" key="2">
    <source>
        <dbReference type="SAM" id="Phobius"/>
    </source>
</evidence>
<keyword evidence="2" id="KW-0472">Membrane</keyword>
<comment type="caution">
    <text evidence="3">The sequence shown here is derived from an EMBL/GenBank/DDBJ whole genome shotgun (WGS) entry which is preliminary data.</text>
</comment>
<dbReference type="EMBL" id="NXMA01000009">
    <property type="protein sequence ID" value="TKX31622.1"/>
    <property type="molecule type" value="Genomic_DNA"/>
</dbReference>
<feature type="coiled-coil region" evidence="1">
    <location>
        <begin position="54"/>
        <end position="81"/>
    </location>
</feature>
<accession>A0A4V6DWC1</accession>
<protein>
    <submittedName>
        <fullName evidence="3">Uncharacterized protein</fullName>
    </submittedName>
</protein>
<keyword evidence="4" id="KW-1185">Reference proteome</keyword>
<proteinExistence type="predicted"/>
<keyword evidence="2" id="KW-1133">Transmembrane helix</keyword>